<accession>A0A136J2T0</accession>
<dbReference type="Proteomes" id="UP000070501">
    <property type="component" value="Unassembled WGS sequence"/>
</dbReference>
<dbReference type="OrthoDB" id="2448307at2759"/>
<feature type="transmembrane region" description="Helical" evidence="2">
    <location>
        <begin position="158"/>
        <end position="178"/>
    </location>
</feature>
<reference evidence="4" key="1">
    <citation type="submission" date="2016-02" db="EMBL/GenBank/DDBJ databases">
        <title>Draft genome sequence of Microdochium bolleyi, a fungal endophyte of beachgrass.</title>
        <authorList>
            <consortium name="DOE Joint Genome Institute"/>
            <person name="David A.S."/>
            <person name="May G."/>
            <person name="Haridas S."/>
            <person name="Lim J."/>
            <person name="Wang M."/>
            <person name="Labutti K."/>
            <person name="Lipzen A."/>
            <person name="Barry K."/>
            <person name="Grigoriev I.V."/>
        </authorList>
    </citation>
    <scope>NUCLEOTIDE SEQUENCE [LARGE SCALE GENOMIC DNA]</scope>
    <source>
        <strain evidence="4">J235TASD1</strain>
    </source>
</reference>
<feature type="compositionally biased region" description="Polar residues" evidence="1">
    <location>
        <begin position="42"/>
        <end position="57"/>
    </location>
</feature>
<keyword evidence="4" id="KW-1185">Reference proteome</keyword>
<evidence type="ECO:0000256" key="1">
    <source>
        <dbReference type="SAM" id="MobiDB-lite"/>
    </source>
</evidence>
<protein>
    <submittedName>
        <fullName evidence="3">Uncharacterized protein</fullName>
    </submittedName>
</protein>
<feature type="region of interest" description="Disordered" evidence="1">
    <location>
        <begin position="1"/>
        <end position="64"/>
    </location>
</feature>
<feature type="transmembrane region" description="Helical" evidence="2">
    <location>
        <begin position="376"/>
        <end position="400"/>
    </location>
</feature>
<dbReference type="InParanoid" id="A0A136J2T0"/>
<evidence type="ECO:0000313" key="4">
    <source>
        <dbReference type="Proteomes" id="UP000070501"/>
    </source>
</evidence>
<evidence type="ECO:0000256" key="2">
    <source>
        <dbReference type="SAM" id="Phobius"/>
    </source>
</evidence>
<evidence type="ECO:0000313" key="3">
    <source>
        <dbReference type="EMBL" id="KXJ91306.1"/>
    </source>
</evidence>
<organism evidence="3 4">
    <name type="scientific">Microdochium bolleyi</name>
    <dbReference type="NCBI Taxonomy" id="196109"/>
    <lineage>
        <taxon>Eukaryota</taxon>
        <taxon>Fungi</taxon>
        <taxon>Dikarya</taxon>
        <taxon>Ascomycota</taxon>
        <taxon>Pezizomycotina</taxon>
        <taxon>Sordariomycetes</taxon>
        <taxon>Xylariomycetidae</taxon>
        <taxon>Xylariales</taxon>
        <taxon>Microdochiaceae</taxon>
        <taxon>Microdochium</taxon>
    </lineage>
</organism>
<feature type="transmembrane region" description="Helical" evidence="2">
    <location>
        <begin position="230"/>
        <end position="254"/>
    </location>
</feature>
<keyword evidence="2" id="KW-1133">Transmembrane helix</keyword>
<dbReference type="AlphaFoldDB" id="A0A136J2T0"/>
<dbReference type="PANTHER" id="PTHR34391">
    <property type="entry name" value="UPF0658 GOLGI APPARATUS MEMBRANE PROTEIN C1952.10C-RELATED"/>
    <property type="match status" value="1"/>
</dbReference>
<feature type="transmembrane region" description="Helical" evidence="2">
    <location>
        <begin position="185"/>
        <end position="210"/>
    </location>
</feature>
<name>A0A136J2T0_9PEZI</name>
<feature type="transmembrane region" description="Helical" evidence="2">
    <location>
        <begin position="311"/>
        <end position="331"/>
    </location>
</feature>
<gene>
    <name evidence="3" type="ORF">Micbo1qcDRAFT_233835</name>
</gene>
<feature type="transmembrane region" description="Helical" evidence="2">
    <location>
        <begin position="108"/>
        <end position="128"/>
    </location>
</feature>
<feature type="transmembrane region" description="Helical" evidence="2">
    <location>
        <begin position="338"/>
        <end position="356"/>
    </location>
</feature>
<feature type="compositionally biased region" description="Polar residues" evidence="1">
    <location>
        <begin position="24"/>
        <end position="35"/>
    </location>
</feature>
<feature type="compositionally biased region" description="Basic and acidic residues" evidence="1">
    <location>
        <begin position="1"/>
        <end position="12"/>
    </location>
</feature>
<dbReference type="EMBL" id="KQ964250">
    <property type="protein sequence ID" value="KXJ91306.1"/>
    <property type="molecule type" value="Genomic_DNA"/>
</dbReference>
<keyword evidence="2" id="KW-0472">Membrane</keyword>
<proteinExistence type="predicted"/>
<dbReference type="GO" id="GO:0005794">
    <property type="term" value="C:Golgi apparatus"/>
    <property type="evidence" value="ECO:0007669"/>
    <property type="project" value="TreeGrafter"/>
</dbReference>
<sequence length="441" mass="49961">MSYRQDSRRYLLSDESNFEPGHSSHPSYASYNEQPQAPYPTMASQAPAQFPMPSSQPDQPPFAYPFADTTQAAHGYPPSEAATPPKISRWRRFAKGTEEMVKKRWSRYFFLVAVCQGILCIAFESYTFGRFNAGVDWPWADKNPDPEVKAQLKTIPTFLSLFMFGFIYEIALAWDALIAKNTIQIIGLVISNFALLIYTIIQIFDIGAAINKLREHNVVPGFGTWWSIQPMLITVPCILGVGTILFGFIAWKLYQEFAWDILKQIGADYRMKKRFLHYQIYIALLKFDFFFFVGFTVQFLVAVGASSDTELALTGAAIPVTIGILLSAAWFTKKEFKPGVYGTITLYLGGLAYFIFKLARIYDPDHEKKYKPVQKSLSAFAVLTIILILLTIVNALVCMFNFGHGLKPHLNAPRRELDKDQVSYSLSDVKQSQQPSRMTID</sequence>
<feature type="transmembrane region" description="Helical" evidence="2">
    <location>
        <begin position="280"/>
        <end position="305"/>
    </location>
</feature>
<dbReference type="InterPro" id="IPR040410">
    <property type="entry name" value="UPF0658_Golgi"/>
</dbReference>
<keyword evidence="2" id="KW-0812">Transmembrane</keyword>
<dbReference type="PANTHER" id="PTHR34391:SF1">
    <property type="entry name" value="UPF0658 GOLGI APPARATUS MEMBRANE PROTEIN C1952.10C-RELATED"/>
    <property type="match status" value="1"/>
</dbReference>